<sequence length="126" mass="13707">MEFLDLSMAERGPCSTRPTTCDLILSESVSDFVGLPNLVSVNSCWLVQVCSLVAELASAAAAEKGIAFEDGMDDRLCAYSLAVAHFPNGSKGVQVEKWLALFTFRKGNCRRETRSVSATHSMARRT</sequence>
<organism evidence="1 2">
    <name type="scientific">Actinidia rufa</name>
    <dbReference type="NCBI Taxonomy" id="165716"/>
    <lineage>
        <taxon>Eukaryota</taxon>
        <taxon>Viridiplantae</taxon>
        <taxon>Streptophyta</taxon>
        <taxon>Embryophyta</taxon>
        <taxon>Tracheophyta</taxon>
        <taxon>Spermatophyta</taxon>
        <taxon>Magnoliopsida</taxon>
        <taxon>eudicotyledons</taxon>
        <taxon>Gunneridae</taxon>
        <taxon>Pentapetalae</taxon>
        <taxon>asterids</taxon>
        <taxon>Ericales</taxon>
        <taxon>Actinidiaceae</taxon>
        <taxon>Actinidia</taxon>
    </lineage>
</organism>
<comment type="caution">
    <text evidence="1">The sequence shown here is derived from an EMBL/GenBank/DDBJ whole genome shotgun (WGS) entry which is preliminary data.</text>
</comment>
<protein>
    <submittedName>
        <fullName evidence="1">Uncharacterized protein</fullName>
    </submittedName>
</protein>
<dbReference type="Proteomes" id="UP000585474">
    <property type="component" value="Unassembled WGS sequence"/>
</dbReference>
<dbReference type="PANTHER" id="PTHR34044:SF1">
    <property type="entry name" value="NUCLEAR PROTEIN"/>
    <property type="match status" value="1"/>
</dbReference>
<dbReference type="PANTHER" id="PTHR34044">
    <property type="entry name" value="NUCLEAR PROTEIN"/>
    <property type="match status" value="1"/>
</dbReference>
<proteinExistence type="predicted"/>
<gene>
    <name evidence="1" type="ORF">Acr_19g0008510</name>
</gene>
<dbReference type="AlphaFoldDB" id="A0A7J0GAT9"/>
<dbReference type="EMBL" id="BJWL01000019">
    <property type="protein sequence ID" value="GFZ07914.1"/>
    <property type="molecule type" value="Genomic_DNA"/>
</dbReference>
<keyword evidence="2" id="KW-1185">Reference proteome</keyword>
<evidence type="ECO:0000313" key="2">
    <source>
        <dbReference type="Proteomes" id="UP000585474"/>
    </source>
</evidence>
<name>A0A7J0GAT9_9ERIC</name>
<accession>A0A7J0GAT9</accession>
<evidence type="ECO:0000313" key="1">
    <source>
        <dbReference type="EMBL" id="GFZ07914.1"/>
    </source>
</evidence>
<reference evidence="1 2" key="1">
    <citation type="submission" date="2019-07" db="EMBL/GenBank/DDBJ databases">
        <title>De Novo Assembly of kiwifruit Actinidia rufa.</title>
        <authorList>
            <person name="Sugita-Konishi S."/>
            <person name="Sato K."/>
            <person name="Mori E."/>
            <person name="Abe Y."/>
            <person name="Kisaki G."/>
            <person name="Hamano K."/>
            <person name="Suezawa K."/>
            <person name="Otani M."/>
            <person name="Fukuda T."/>
            <person name="Manabe T."/>
            <person name="Gomi K."/>
            <person name="Tabuchi M."/>
            <person name="Akimitsu K."/>
            <person name="Kataoka I."/>
        </authorList>
    </citation>
    <scope>NUCLEOTIDE SEQUENCE [LARGE SCALE GENOMIC DNA]</scope>
    <source>
        <strain evidence="2">cv. Fuchu</strain>
    </source>
</reference>